<evidence type="ECO:0000256" key="1">
    <source>
        <dbReference type="ARBA" id="ARBA00008007"/>
    </source>
</evidence>
<dbReference type="EMBL" id="MFMD01000034">
    <property type="protein sequence ID" value="OGG76328.1"/>
    <property type="molecule type" value="Genomic_DNA"/>
</dbReference>
<comment type="similarity">
    <text evidence="1">Belongs to the ComF/GntX family.</text>
</comment>
<sequence length="149" mass="16268">MRATIHEAKYHGSDTAFTYLAAALADYLRDADDIKRPIIVSVPLGRERRKERGFNQVEEIAKRACGELGIILDADLLSRTRETISQVSLPRTAREENMRDAFRATRPADPALTYILVDDVITTGATLQAAVDALASAGASHIIPLALAH</sequence>
<accession>A0A1F6ERS7</accession>
<evidence type="ECO:0000259" key="2">
    <source>
        <dbReference type="Pfam" id="PF00156"/>
    </source>
</evidence>
<dbReference type="InterPro" id="IPR000836">
    <property type="entry name" value="PRTase_dom"/>
</dbReference>
<evidence type="ECO:0000313" key="3">
    <source>
        <dbReference type="EMBL" id="OGG76328.1"/>
    </source>
</evidence>
<dbReference type="InterPro" id="IPR029057">
    <property type="entry name" value="PRTase-like"/>
</dbReference>
<name>A0A1F6ERS7_9BACT</name>
<dbReference type="PANTHER" id="PTHR47505">
    <property type="entry name" value="DNA UTILIZATION PROTEIN YHGH"/>
    <property type="match status" value="1"/>
</dbReference>
<evidence type="ECO:0000313" key="4">
    <source>
        <dbReference type="Proteomes" id="UP000176714"/>
    </source>
</evidence>
<organism evidence="3 4">
    <name type="scientific">Candidatus Kaiserbacteria bacterium RIFCSPLOWO2_01_FULL_55_19</name>
    <dbReference type="NCBI Taxonomy" id="1798516"/>
    <lineage>
        <taxon>Bacteria</taxon>
        <taxon>Candidatus Kaiseribacteriota</taxon>
    </lineage>
</organism>
<dbReference type="Gene3D" id="3.40.50.2020">
    <property type="match status" value="1"/>
</dbReference>
<dbReference type="SUPFAM" id="SSF53271">
    <property type="entry name" value="PRTase-like"/>
    <property type="match status" value="1"/>
</dbReference>
<reference evidence="3 4" key="1">
    <citation type="journal article" date="2016" name="Nat. Commun.">
        <title>Thousands of microbial genomes shed light on interconnected biogeochemical processes in an aquifer system.</title>
        <authorList>
            <person name="Anantharaman K."/>
            <person name="Brown C.T."/>
            <person name="Hug L.A."/>
            <person name="Sharon I."/>
            <person name="Castelle C.J."/>
            <person name="Probst A.J."/>
            <person name="Thomas B.C."/>
            <person name="Singh A."/>
            <person name="Wilkins M.J."/>
            <person name="Karaoz U."/>
            <person name="Brodie E.L."/>
            <person name="Williams K.H."/>
            <person name="Hubbard S.S."/>
            <person name="Banfield J.F."/>
        </authorList>
    </citation>
    <scope>NUCLEOTIDE SEQUENCE [LARGE SCALE GENOMIC DNA]</scope>
</reference>
<dbReference type="CDD" id="cd06223">
    <property type="entry name" value="PRTases_typeI"/>
    <property type="match status" value="1"/>
</dbReference>
<dbReference type="Proteomes" id="UP000176714">
    <property type="component" value="Unassembled WGS sequence"/>
</dbReference>
<dbReference type="PANTHER" id="PTHR47505:SF1">
    <property type="entry name" value="DNA UTILIZATION PROTEIN YHGH"/>
    <property type="match status" value="1"/>
</dbReference>
<dbReference type="Pfam" id="PF00156">
    <property type="entry name" value="Pribosyltran"/>
    <property type="match status" value="1"/>
</dbReference>
<comment type="caution">
    <text evidence="3">The sequence shown here is derived from an EMBL/GenBank/DDBJ whole genome shotgun (WGS) entry which is preliminary data.</text>
</comment>
<dbReference type="STRING" id="1798516.A2950_01860"/>
<gene>
    <name evidence="3" type="ORF">A2950_01860</name>
</gene>
<dbReference type="AlphaFoldDB" id="A0A1F6ERS7"/>
<dbReference type="InterPro" id="IPR051910">
    <property type="entry name" value="ComF/GntX_DNA_util-trans"/>
</dbReference>
<proteinExistence type="inferred from homology"/>
<feature type="domain" description="Phosphoribosyltransferase" evidence="2">
    <location>
        <begin position="112"/>
        <end position="143"/>
    </location>
</feature>
<protein>
    <recommendedName>
        <fullName evidence="2">Phosphoribosyltransferase domain-containing protein</fullName>
    </recommendedName>
</protein>